<keyword evidence="1" id="KW-0472">Membrane</keyword>
<feature type="non-terminal residue" evidence="2">
    <location>
        <position position="1"/>
    </location>
</feature>
<dbReference type="EMBL" id="SPHZ02000002">
    <property type="protein sequence ID" value="KAF0928374.1"/>
    <property type="molecule type" value="Genomic_DNA"/>
</dbReference>
<keyword evidence="1" id="KW-0812">Transmembrane</keyword>
<evidence type="ECO:0000313" key="2">
    <source>
        <dbReference type="EMBL" id="KAF0928374.1"/>
    </source>
</evidence>
<proteinExistence type="predicted"/>
<dbReference type="Proteomes" id="UP000479710">
    <property type="component" value="Unassembled WGS sequence"/>
</dbReference>
<keyword evidence="1" id="KW-1133">Transmembrane helix</keyword>
<evidence type="ECO:0000313" key="3">
    <source>
        <dbReference type="Proteomes" id="UP000479710"/>
    </source>
</evidence>
<protein>
    <submittedName>
        <fullName evidence="2">Uncharacterized protein</fullName>
    </submittedName>
</protein>
<keyword evidence="3" id="KW-1185">Reference proteome</keyword>
<feature type="transmembrane region" description="Helical" evidence="1">
    <location>
        <begin position="43"/>
        <end position="68"/>
    </location>
</feature>
<organism evidence="2 3">
    <name type="scientific">Oryza meyeriana var. granulata</name>
    <dbReference type="NCBI Taxonomy" id="110450"/>
    <lineage>
        <taxon>Eukaryota</taxon>
        <taxon>Viridiplantae</taxon>
        <taxon>Streptophyta</taxon>
        <taxon>Embryophyta</taxon>
        <taxon>Tracheophyta</taxon>
        <taxon>Spermatophyta</taxon>
        <taxon>Magnoliopsida</taxon>
        <taxon>Liliopsida</taxon>
        <taxon>Poales</taxon>
        <taxon>Poaceae</taxon>
        <taxon>BOP clade</taxon>
        <taxon>Oryzoideae</taxon>
        <taxon>Oryzeae</taxon>
        <taxon>Oryzinae</taxon>
        <taxon>Oryza</taxon>
        <taxon>Oryza meyeriana</taxon>
    </lineage>
</organism>
<evidence type="ECO:0000256" key="1">
    <source>
        <dbReference type="SAM" id="Phobius"/>
    </source>
</evidence>
<name>A0A6G1EUR6_9ORYZ</name>
<comment type="caution">
    <text evidence="2">The sequence shown here is derived from an EMBL/GenBank/DDBJ whole genome shotgun (WGS) entry which is preliminary data.</text>
</comment>
<accession>A0A6G1EUR6</accession>
<gene>
    <name evidence="2" type="ORF">E2562_003194</name>
</gene>
<reference evidence="2 3" key="1">
    <citation type="submission" date="2019-11" db="EMBL/GenBank/DDBJ databases">
        <title>Whole genome sequence of Oryza granulata.</title>
        <authorList>
            <person name="Li W."/>
        </authorList>
    </citation>
    <scope>NUCLEOTIDE SEQUENCE [LARGE SCALE GENOMIC DNA]</scope>
    <source>
        <strain evidence="3">cv. Menghai</strain>
        <tissue evidence="2">Leaf</tissue>
    </source>
</reference>
<dbReference type="AlphaFoldDB" id="A0A6G1EUR6"/>
<sequence>WQLYVQRMIDTIIQILPDKFQVVLTHKSRANGYKASVFSGPPISIISAAMVGGVYLSIDPGLAVGLSIHSMLQFWNKKVEDWTDPRFPTVQGILQVNNFT</sequence>